<dbReference type="Pfam" id="PF14366">
    <property type="entry name" value="DUF4410"/>
    <property type="match status" value="1"/>
</dbReference>
<protein>
    <submittedName>
        <fullName evidence="1">Uncharacterized protein DUF4410</fullName>
    </submittedName>
</protein>
<dbReference type="RefSeq" id="WP_131979290.1">
    <property type="nucleotide sequence ID" value="NZ_SLYB01000038.1"/>
</dbReference>
<sequence>MKKLVVSFFLSVFFITGCSSLKSETNLARNPDQNYYSYSIKNNSSNEIVDKKVTDIFEEELSKQLQRYGYQVESDGGDVIIGYDIKAYSEGNRALRMLVGFGVGKSNLEVITSVTDKNGKLLGSITSKAALKMGFFGGSLASIIRKTAKNAAVKIYKSRILTAPYKN</sequence>
<evidence type="ECO:0000313" key="1">
    <source>
        <dbReference type="EMBL" id="TCP91157.1"/>
    </source>
</evidence>
<comment type="caution">
    <text evidence="1">The sequence shown here is derived from an EMBL/GenBank/DDBJ whole genome shotgun (WGS) entry which is preliminary data.</text>
</comment>
<keyword evidence="2" id="KW-1185">Reference proteome</keyword>
<proteinExistence type="predicted"/>
<reference evidence="1 2" key="1">
    <citation type="submission" date="2019-03" db="EMBL/GenBank/DDBJ databases">
        <title>Genomic Encyclopedia of Type Strains, Phase IV (KMG-IV): sequencing the most valuable type-strain genomes for metagenomic binning, comparative biology and taxonomic classification.</title>
        <authorList>
            <person name="Goeker M."/>
        </authorList>
    </citation>
    <scope>NUCLEOTIDE SEQUENCE [LARGE SCALE GENOMIC DNA]</scope>
    <source>
        <strain evidence="1 2">DSM 28404</strain>
    </source>
</reference>
<accession>A0A4R2SMB8</accession>
<dbReference type="InterPro" id="IPR025522">
    <property type="entry name" value="DUF4410"/>
</dbReference>
<dbReference type="Proteomes" id="UP000295763">
    <property type="component" value="Unassembled WGS sequence"/>
</dbReference>
<dbReference type="AlphaFoldDB" id="A0A4R2SMB8"/>
<gene>
    <name evidence="1" type="ORF">EDC44_13818</name>
</gene>
<name>A0A4R2SMB8_9PAST</name>
<dbReference type="EMBL" id="SLYB01000038">
    <property type="protein sequence ID" value="TCP91157.1"/>
    <property type="molecule type" value="Genomic_DNA"/>
</dbReference>
<evidence type="ECO:0000313" key="2">
    <source>
        <dbReference type="Proteomes" id="UP000295763"/>
    </source>
</evidence>
<dbReference type="OrthoDB" id="5678999at2"/>
<dbReference type="PROSITE" id="PS51257">
    <property type="entry name" value="PROKAR_LIPOPROTEIN"/>
    <property type="match status" value="1"/>
</dbReference>
<organism evidence="1 2">
    <name type="scientific">Cricetibacter osteomyelitidis</name>
    <dbReference type="NCBI Taxonomy" id="1521931"/>
    <lineage>
        <taxon>Bacteria</taxon>
        <taxon>Pseudomonadati</taxon>
        <taxon>Pseudomonadota</taxon>
        <taxon>Gammaproteobacteria</taxon>
        <taxon>Pasteurellales</taxon>
        <taxon>Pasteurellaceae</taxon>
        <taxon>Cricetibacter</taxon>
    </lineage>
</organism>